<dbReference type="PANTHER" id="PTHR42643:SF24">
    <property type="entry name" value="IONOTROPIC RECEPTOR 60A"/>
    <property type="match status" value="1"/>
</dbReference>
<evidence type="ECO:0000256" key="6">
    <source>
        <dbReference type="ARBA" id="ARBA00023170"/>
    </source>
</evidence>
<keyword evidence="4 8" id="KW-1133">Transmembrane helix</keyword>
<evidence type="ECO:0000313" key="10">
    <source>
        <dbReference type="Proteomes" id="UP001381693"/>
    </source>
</evidence>
<sequence length="133" mass="15537">IIIASYYTDDRGRSPYHIGIKGQTITPDFGWGVRKGAPYRDIIQEVMNRMLESGITNHWMKAIKNSRIRQNRRDATPEQQIWRQLEILESQTILGDENQTVLRMKHVMGVFLILLIGNAVAFLIFLREKFIHK</sequence>
<evidence type="ECO:0000256" key="8">
    <source>
        <dbReference type="SAM" id="Phobius"/>
    </source>
</evidence>
<dbReference type="AlphaFoldDB" id="A0AAN9A000"/>
<dbReference type="InterPro" id="IPR052192">
    <property type="entry name" value="Insect_Ionotropic_Sensory_Rcpt"/>
</dbReference>
<keyword evidence="7" id="KW-0325">Glycoprotein</keyword>
<comment type="subcellular location">
    <subcellularLocation>
        <location evidence="1">Cell membrane</location>
        <topology evidence="1">Multi-pass membrane protein</topology>
    </subcellularLocation>
</comment>
<accession>A0AAN9A000</accession>
<evidence type="ECO:0000256" key="5">
    <source>
        <dbReference type="ARBA" id="ARBA00023136"/>
    </source>
</evidence>
<evidence type="ECO:0000256" key="7">
    <source>
        <dbReference type="ARBA" id="ARBA00023180"/>
    </source>
</evidence>
<evidence type="ECO:0000313" key="9">
    <source>
        <dbReference type="EMBL" id="KAK7069489.1"/>
    </source>
</evidence>
<proteinExistence type="predicted"/>
<evidence type="ECO:0000256" key="3">
    <source>
        <dbReference type="ARBA" id="ARBA00022692"/>
    </source>
</evidence>
<evidence type="ECO:0000256" key="1">
    <source>
        <dbReference type="ARBA" id="ARBA00004651"/>
    </source>
</evidence>
<feature type="non-terminal residue" evidence="9">
    <location>
        <position position="1"/>
    </location>
</feature>
<dbReference type="EMBL" id="JAXCGZ010016253">
    <property type="protein sequence ID" value="KAK7069489.1"/>
    <property type="molecule type" value="Genomic_DNA"/>
</dbReference>
<reference evidence="9 10" key="1">
    <citation type="submission" date="2023-11" db="EMBL/GenBank/DDBJ databases">
        <title>Halocaridina rubra genome assembly.</title>
        <authorList>
            <person name="Smith C."/>
        </authorList>
    </citation>
    <scope>NUCLEOTIDE SEQUENCE [LARGE SCALE GENOMIC DNA]</scope>
    <source>
        <strain evidence="9">EP-1</strain>
        <tissue evidence="9">Whole</tissue>
    </source>
</reference>
<name>A0AAN9A000_HALRR</name>
<protein>
    <submittedName>
        <fullName evidence="9">Uncharacterized protein</fullName>
    </submittedName>
</protein>
<feature type="transmembrane region" description="Helical" evidence="8">
    <location>
        <begin position="107"/>
        <end position="126"/>
    </location>
</feature>
<gene>
    <name evidence="9" type="ORF">SK128_009482</name>
</gene>
<organism evidence="9 10">
    <name type="scientific">Halocaridina rubra</name>
    <name type="common">Hawaiian red shrimp</name>
    <dbReference type="NCBI Taxonomy" id="373956"/>
    <lineage>
        <taxon>Eukaryota</taxon>
        <taxon>Metazoa</taxon>
        <taxon>Ecdysozoa</taxon>
        <taxon>Arthropoda</taxon>
        <taxon>Crustacea</taxon>
        <taxon>Multicrustacea</taxon>
        <taxon>Malacostraca</taxon>
        <taxon>Eumalacostraca</taxon>
        <taxon>Eucarida</taxon>
        <taxon>Decapoda</taxon>
        <taxon>Pleocyemata</taxon>
        <taxon>Caridea</taxon>
        <taxon>Atyoidea</taxon>
        <taxon>Atyidae</taxon>
        <taxon>Halocaridina</taxon>
    </lineage>
</organism>
<comment type="caution">
    <text evidence="9">The sequence shown here is derived from an EMBL/GenBank/DDBJ whole genome shotgun (WGS) entry which is preliminary data.</text>
</comment>
<keyword evidence="3 8" id="KW-0812">Transmembrane</keyword>
<dbReference type="GO" id="GO:0005886">
    <property type="term" value="C:plasma membrane"/>
    <property type="evidence" value="ECO:0007669"/>
    <property type="project" value="UniProtKB-SubCell"/>
</dbReference>
<keyword evidence="2" id="KW-1003">Cell membrane</keyword>
<evidence type="ECO:0000256" key="4">
    <source>
        <dbReference type="ARBA" id="ARBA00022989"/>
    </source>
</evidence>
<keyword evidence="10" id="KW-1185">Reference proteome</keyword>
<keyword evidence="5 8" id="KW-0472">Membrane</keyword>
<dbReference type="Proteomes" id="UP001381693">
    <property type="component" value="Unassembled WGS sequence"/>
</dbReference>
<evidence type="ECO:0000256" key="2">
    <source>
        <dbReference type="ARBA" id="ARBA00022475"/>
    </source>
</evidence>
<dbReference type="PANTHER" id="PTHR42643">
    <property type="entry name" value="IONOTROPIC RECEPTOR 20A-RELATED"/>
    <property type="match status" value="1"/>
</dbReference>
<keyword evidence="6" id="KW-0675">Receptor</keyword>